<dbReference type="KEGG" id="lmq:LMM7_0898"/>
<dbReference type="InterPro" id="IPR010387">
    <property type="entry name" value="QueT"/>
</dbReference>
<proteinExistence type="predicted"/>
<dbReference type="PANTHER" id="PTHR40044:SF1">
    <property type="entry name" value="INTEGRAL MEMBRANE PROTEIN"/>
    <property type="match status" value="1"/>
</dbReference>
<dbReference type="GeneID" id="86844755"/>
<reference evidence="2 3" key="1">
    <citation type="journal article" date="2011" name="J. Bacteriol.">
        <title>Genome sequence of the nonpathogenic Listeria monocytogenes serovar 4a strain M7.</title>
        <authorList>
            <person name="Chen J."/>
            <person name="Xia Y."/>
            <person name="Cheng C."/>
            <person name="Fang C."/>
            <person name="Shan Y."/>
            <person name="Jin G."/>
            <person name="Fang W."/>
        </authorList>
    </citation>
    <scope>NUCLEOTIDE SEQUENCE [LARGE SCALE GENOMIC DNA]</scope>
    <source>
        <strain evidence="2 3">M7</strain>
    </source>
</reference>
<evidence type="ECO:0000256" key="1">
    <source>
        <dbReference type="SAM" id="Phobius"/>
    </source>
</evidence>
<keyword evidence="1" id="KW-1133">Transmembrane helix</keyword>
<gene>
    <name evidence="2" type="ordered locus">LMM7_0898</name>
</gene>
<dbReference type="Pfam" id="PF06177">
    <property type="entry name" value="QueT"/>
    <property type="match status" value="1"/>
</dbReference>
<protein>
    <recommendedName>
        <fullName evidence="4">QueT transporter family protein</fullName>
    </recommendedName>
</protein>
<evidence type="ECO:0000313" key="2">
    <source>
        <dbReference type="EMBL" id="AEH91903.1"/>
    </source>
</evidence>
<feature type="transmembrane region" description="Helical" evidence="1">
    <location>
        <begin position="6"/>
        <end position="28"/>
    </location>
</feature>
<evidence type="ECO:0000313" key="3">
    <source>
        <dbReference type="Proteomes" id="UP000000486"/>
    </source>
</evidence>
<dbReference type="RefSeq" id="WP_003724800.1">
    <property type="nucleotide sequence ID" value="NC_017537.1"/>
</dbReference>
<evidence type="ECO:0008006" key="4">
    <source>
        <dbReference type="Google" id="ProtNLM"/>
    </source>
</evidence>
<feature type="transmembrane region" description="Helical" evidence="1">
    <location>
        <begin position="76"/>
        <end position="93"/>
    </location>
</feature>
<feature type="transmembrane region" description="Helical" evidence="1">
    <location>
        <begin position="100"/>
        <end position="122"/>
    </location>
</feature>
<dbReference type="PATRIC" id="fig|1030009.3.peg.885"/>
<sequence>MKMKILTVNAIIAALYVVLGMIVAPIGFMALQFRIPEIFNHLIVFNKKYFWGIIVGVFITNLFFSGLGWIDLVFGVAQSAISLLLMIGISKYVKGIIPRMIINTILFSLTMAIIAWELVIVFDLPFLITWATTAASEFIVMGVGIPLMYLLNKRLNFRKMID</sequence>
<dbReference type="EMBL" id="CP002816">
    <property type="protein sequence ID" value="AEH91903.1"/>
    <property type="molecule type" value="Genomic_DNA"/>
</dbReference>
<dbReference type="HOGENOM" id="CLU_104115_1_0_9"/>
<dbReference type="AlphaFoldDB" id="A0A0E0UUW9"/>
<feature type="transmembrane region" description="Helical" evidence="1">
    <location>
        <begin position="128"/>
        <end position="151"/>
    </location>
</feature>
<feature type="transmembrane region" description="Helical" evidence="1">
    <location>
        <begin position="49"/>
        <end position="70"/>
    </location>
</feature>
<keyword evidence="1" id="KW-0472">Membrane</keyword>
<dbReference type="PANTHER" id="PTHR40044">
    <property type="entry name" value="INTEGRAL MEMBRANE PROTEIN-RELATED"/>
    <property type="match status" value="1"/>
</dbReference>
<accession>A0A0E0UUW9</accession>
<name>A0A0E0UUW9_LISMM</name>
<dbReference type="Proteomes" id="UP000000486">
    <property type="component" value="Chromosome"/>
</dbReference>
<dbReference type="PIRSF" id="PIRSF031501">
    <property type="entry name" value="QueT"/>
    <property type="match status" value="1"/>
</dbReference>
<organism evidence="2 3">
    <name type="scientific">Listeria monocytogenes serotype 4a (strain M7)</name>
    <dbReference type="NCBI Taxonomy" id="1030009"/>
    <lineage>
        <taxon>Bacteria</taxon>
        <taxon>Bacillati</taxon>
        <taxon>Bacillota</taxon>
        <taxon>Bacilli</taxon>
        <taxon>Bacillales</taxon>
        <taxon>Listeriaceae</taxon>
        <taxon>Listeria</taxon>
    </lineage>
</organism>
<keyword evidence="1" id="KW-0812">Transmembrane</keyword>